<dbReference type="EMBL" id="JABSTR010000008">
    <property type="protein sequence ID" value="KAH9377697.1"/>
    <property type="molecule type" value="Genomic_DNA"/>
</dbReference>
<dbReference type="OrthoDB" id="6512965at2759"/>
<dbReference type="GO" id="GO:0003676">
    <property type="term" value="F:nucleic acid binding"/>
    <property type="evidence" value="ECO:0007669"/>
    <property type="project" value="InterPro"/>
</dbReference>
<comment type="caution">
    <text evidence="2">The sequence shown here is derived from an EMBL/GenBank/DDBJ whole genome shotgun (WGS) entry which is preliminary data.</text>
</comment>
<evidence type="ECO:0000313" key="2">
    <source>
        <dbReference type="EMBL" id="KAH9377697.1"/>
    </source>
</evidence>
<proteinExistence type="predicted"/>
<gene>
    <name evidence="2" type="ORF">HPB48_010350</name>
</gene>
<protein>
    <recommendedName>
        <fullName evidence="1">DDE-1 domain-containing protein</fullName>
    </recommendedName>
</protein>
<dbReference type="Proteomes" id="UP000821853">
    <property type="component" value="Unassembled WGS sequence"/>
</dbReference>
<keyword evidence="3" id="KW-1185">Reference proteome</keyword>
<dbReference type="VEuPathDB" id="VectorBase:HLOH_064381"/>
<dbReference type="Pfam" id="PF03184">
    <property type="entry name" value="DDE_1"/>
    <property type="match status" value="1"/>
</dbReference>
<dbReference type="AlphaFoldDB" id="A0A9J6GSF4"/>
<organism evidence="2 3">
    <name type="scientific">Haemaphysalis longicornis</name>
    <name type="common">Bush tick</name>
    <dbReference type="NCBI Taxonomy" id="44386"/>
    <lineage>
        <taxon>Eukaryota</taxon>
        <taxon>Metazoa</taxon>
        <taxon>Ecdysozoa</taxon>
        <taxon>Arthropoda</taxon>
        <taxon>Chelicerata</taxon>
        <taxon>Arachnida</taxon>
        <taxon>Acari</taxon>
        <taxon>Parasitiformes</taxon>
        <taxon>Ixodida</taxon>
        <taxon>Ixodoidea</taxon>
        <taxon>Ixodidae</taxon>
        <taxon>Haemaphysalinae</taxon>
        <taxon>Haemaphysalis</taxon>
    </lineage>
</organism>
<evidence type="ECO:0000313" key="3">
    <source>
        <dbReference type="Proteomes" id="UP000821853"/>
    </source>
</evidence>
<accession>A0A9J6GSF4</accession>
<dbReference type="InterPro" id="IPR004875">
    <property type="entry name" value="DDE_SF_endonuclease_dom"/>
</dbReference>
<name>A0A9J6GSF4_HAELO</name>
<reference evidence="2 3" key="1">
    <citation type="journal article" date="2020" name="Cell">
        <title>Large-Scale Comparative Analyses of Tick Genomes Elucidate Their Genetic Diversity and Vector Capacities.</title>
        <authorList>
            <consortium name="Tick Genome and Microbiome Consortium (TIGMIC)"/>
            <person name="Jia N."/>
            <person name="Wang J."/>
            <person name="Shi W."/>
            <person name="Du L."/>
            <person name="Sun Y."/>
            <person name="Zhan W."/>
            <person name="Jiang J.F."/>
            <person name="Wang Q."/>
            <person name="Zhang B."/>
            <person name="Ji P."/>
            <person name="Bell-Sakyi L."/>
            <person name="Cui X.M."/>
            <person name="Yuan T.T."/>
            <person name="Jiang B.G."/>
            <person name="Yang W.F."/>
            <person name="Lam T.T."/>
            <person name="Chang Q.C."/>
            <person name="Ding S.J."/>
            <person name="Wang X.J."/>
            <person name="Zhu J.G."/>
            <person name="Ruan X.D."/>
            <person name="Zhao L."/>
            <person name="Wei J.T."/>
            <person name="Ye R.Z."/>
            <person name="Que T.C."/>
            <person name="Du C.H."/>
            <person name="Zhou Y.H."/>
            <person name="Cheng J.X."/>
            <person name="Dai P.F."/>
            <person name="Guo W.B."/>
            <person name="Han X.H."/>
            <person name="Huang E.J."/>
            <person name="Li L.F."/>
            <person name="Wei W."/>
            <person name="Gao Y.C."/>
            <person name="Liu J.Z."/>
            <person name="Shao H.Z."/>
            <person name="Wang X."/>
            <person name="Wang C.C."/>
            <person name="Yang T.C."/>
            <person name="Huo Q.B."/>
            <person name="Li W."/>
            <person name="Chen H.Y."/>
            <person name="Chen S.E."/>
            <person name="Zhou L.G."/>
            <person name="Ni X.B."/>
            <person name="Tian J.H."/>
            <person name="Sheng Y."/>
            <person name="Liu T."/>
            <person name="Pan Y.S."/>
            <person name="Xia L.Y."/>
            <person name="Li J."/>
            <person name="Zhao F."/>
            <person name="Cao W.C."/>
        </authorList>
    </citation>
    <scope>NUCLEOTIDE SEQUENCE [LARGE SCALE GENOMIC DNA]</scope>
    <source>
        <strain evidence="2">HaeL-2018</strain>
    </source>
</reference>
<feature type="domain" description="DDE-1" evidence="1">
    <location>
        <begin position="17"/>
        <end position="96"/>
    </location>
</feature>
<evidence type="ECO:0000259" key="1">
    <source>
        <dbReference type="Pfam" id="PF03184"/>
    </source>
</evidence>
<sequence>MIALCTNNRPMDRRFDANNGQVVFITDDCPSRGKMDNLTAIALEIFPANTTAILQPMDQGIIETTQDLYRKALLRRMLTGHDASMRHNIDLLGAIHLLNM</sequence>